<evidence type="ECO:0000313" key="2">
    <source>
        <dbReference type="EMBL" id="SMF80745.1"/>
    </source>
</evidence>
<accession>A0A1X7H7Z9</accession>
<proteinExistence type="predicted"/>
<dbReference type="EMBL" id="LT840184">
    <property type="protein sequence ID" value="SMF80745.1"/>
    <property type="molecule type" value="Genomic_DNA"/>
</dbReference>
<dbReference type="STRING" id="1313296.SAMN05661091_1880"/>
<name>A0A1X7H7Z9_9BACL</name>
<feature type="domain" description="Xylose isomerase-like TIM barrel" evidence="1">
    <location>
        <begin position="27"/>
        <end position="259"/>
    </location>
</feature>
<reference evidence="2 3" key="1">
    <citation type="submission" date="2017-04" db="EMBL/GenBank/DDBJ databases">
        <authorList>
            <person name="Afonso C.L."/>
            <person name="Miller P.J."/>
            <person name="Scott M.A."/>
            <person name="Spackman E."/>
            <person name="Goraichik I."/>
            <person name="Dimitrov K.M."/>
            <person name="Suarez D.L."/>
            <person name="Swayne D.E."/>
        </authorList>
    </citation>
    <scope>NUCLEOTIDE SEQUENCE [LARGE SCALE GENOMIC DNA]</scope>
    <source>
        <strain evidence="2 3">N3/975</strain>
    </source>
</reference>
<dbReference type="Proteomes" id="UP000192940">
    <property type="component" value="Chromosome I"/>
</dbReference>
<dbReference type="PANTHER" id="PTHR12110:SF41">
    <property type="entry name" value="INOSOSE DEHYDRATASE"/>
    <property type="match status" value="1"/>
</dbReference>
<keyword evidence="3" id="KW-1185">Reference proteome</keyword>
<evidence type="ECO:0000313" key="3">
    <source>
        <dbReference type="Proteomes" id="UP000192940"/>
    </source>
</evidence>
<dbReference type="SUPFAM" id="SSF51658">
    <property type="entry name" value="Xylose isomerase-like"/>
    <property type="match status" value="1"/>
</dbReference>
<organism evidence="2 3">
    <name type="scientific">Paenibacillus uliginis N3/975</name>
    <dbReference type="NCBI Taxonomy" id="1313296"/>
    <lineage>
        <taxon>Bacteria</taxon>
        <taxon>Bacillati</taxon>
        <taxon>Bacillota</taxon>
        <taxon>Bacilli</taxon>
        <taxon>Bacillales</taxon>
        <taxon>Paenibacillaceae</taxon>
        <taxon>Paenibacillus</taxon>
    </lineage>
</organism>
<dbReference type="InterPro" id="IPR036237">
    <property type="entry name" value="Xyl_isomerase-like_sf"/>
</dbReference>
<dbReference type="GO" id="GO:0016853">
    <property type="term" value="F:isomerase activity"/>
    <property type="evidence" value="ECO:0007669"/>
    <property type="project" value="UniProtKB-KW"/>
</dbReference>
<dbReference type="InterPro" id="IPR050312">
    <property type="entry name" value="IolE/XylAMocC-like"/>
</dbReference>
<gene>
    <name evidence="2" type="ORF">SAMN05661091_1880</name>
</gene>
<protein>
    <submittedName>
        <fullName evidence="2">Sugar phosphate isomerase/epimerase</fullName>
    </submittedName>
</protein>
<dbReference type="InterPro" id="IPR013022">
    <property type="entry name" value="Xyl_isomerase-like_TIM-brl"/>
</dbReference>
<dbReference type="RefSeq" id="WP_208918746.1">
    <property type="nucleotide sequence ID" value="NZ_LT840184.1"/>
</dbReference>
<sequence length="300" mass="35761">MRRLQIGMWHQFTLNRWNDISNDFISGMEISKYLSKEAVEEVSRFCMNENLKFGVHGPILGTYGYTLPTLNSPDPEQYREALERIATEVKLAAECGADYILFHYPFYPTYQQPYVPYLKLPDSLNRYEYDQLSKSKFRDISERLFERLSELQQQYRQRIVLEHDFFGNYEDVFIQSFLNNPDIGLVIDTARLDIARRAFEGFDPYNFMETLASQVYLVHYSNVVYSDDTFKHHLPVLPEHDEDESYGDSHRYLEYLSDRNQEFHLTFEHNHELISKDQLFEEYERTARLLGLTSVSYRHL</sequence>
<keyword evidence="2" id="KW-0413">Isomerase</keyword>
<dbReference type="Pfam" id="PF01261">
    <property type="entry name" value="AP_endonuc_2"/>
    <property type="match status" value="1"/>
</dbReference>
<dbReference type="Gene3D" id="3.20.20.150">
    <property type="entry name" value="Divalent-metal-dependent TIM barrel enzymes"/>
    <property type="match status" value="1"/>
</dbReference>
<dbReference type="PANTHER" id="PTHR12110">
    <property type="entry name" value="HYDROXYPYRUVATE ISOMERASE"/>
    <property type="match status" value="1"/>
</dbReference>
<dbReference type="AlphaFoldDB" id="A0A1X7H7Z9"/>
<evidence type="ECO:0000259" key="1">
    <source>
        <dbReference type="Pfam" id="PF01261"/>
    </source>
</evidence>